<sequence length="278" mass="31783">MSPFHPLAPRPTAFIIAPLASTSRRPSRTSRPSSPAARPHQPSKRRVPRPSKRARKSVHTSRTAASIAANKWSRVDPSLRNEVSHPSDLRPESCPALVLNADFSPLSYMPLSLWPWQDAIKAVFLDRVTVVATYDIGVRSPGMIFPLPSVISLKQYQPRARKRPAFSRFNVFMRDAFSCQYCGRRFPTQELTFDHVIPRCAGGKTNWQNVVTACIGCNHSKGRYLLHELKHMKLLRMPHEPTNGQLQARARLFPPRYLHESWRDYVYWSQSMKVESDQ</sequence>
<dbReference type="InterPro" id="IPR003615">
    <property type="entry name" value="HNH_nuc"/>
</dbReference>
<gene>
    <name evidence="3" type="ORF">CHC_T00000797001</name>
</gene>
<dbReference type="OrthoDB" id="2127950at2759"/>
<evidence type="ECO:0000313" key="4">
    <source>
        <dbReference type="Proteomes" id="UP000012073"/>
    </source>
</evidence>
<feature type="compositionally biased region" description="Low complexity" evidence="1">
    <location>
        <begin position="17"/>
        <end position="39"/>
    </location>
</feature>
<proteinExistence type="predicted"/>
<dbReference type="EMBL" id="HG001906">
    <property type="protein sequence ID" value="CDF38248.1"/>
    <property type="molecule type" value="Genomic_DNA"/>
</dbReference>
<dbReference type="Proteomes" id="UP000012073">
    <property type="component" value="Unassembled WGS sequence"/>
</dbReference>
<organism evidence="3 4">
    <name type="scientific">Chondrus crispus</name>
    <name type="common">Carrageen Irish moss</name>
    <name type="synonym">Polymorpha crispa</name>
    <dbReference type="NCBI Taxonomy" id="2769"/>
    <lineage>
        <taxon>Eukaryota</taxon>
        <taxon>Rhodophyta</taxon>
        <taxon>Florideophyceae</taxon>
        <taxon>Rhodymeniophycidae</taxon>
        <taxon>Gigartinales</taxon>
        <taxon>Gigartinaceae</taxon>
        <taxon>Chondrus</taxon>
    </lineage>
</organism>
<feature type="region of interest" description="Disordered" evidence="1">
    <location>
        <begin position="15"/>
        <end position="64"/>
    </location>
</feature>
<dbReference type="KEGG" id="ccp:CHC_T00000797001"/>
<name>R7QKE3_CHOCR</name>
<dbReference type="SMART" id="SM00507">
    <property type="entry name" value="HNHc"/>
    <property type="match status" value="1"/>
</dbReference>
<protein>
    <recommendedName>
        <fullName evidence="2">HNH nuclease domain-containing protein</fullName>
    </recommendedName>
</protein>
<dbReference type="OMA" id="PRYLHES"/>
<dbReference type="RefSeq" id="XP_005718133.1">
    <property type="nucleotide sequence ID" value="XM_005718076.1"/>
</dbReference>
<dbReference type="PANTHER" id="PTHR33877">
    <property type="entry name" value="SLL1193 PROTEIN"/>
    <property type="match status" value="1"/>
</dbReference>
<evidence type="ECO:0000313" key="3">
    <source>
        <dbReference type="EMBL" id="CDF38248.1"/>
    </source>
</evidence>
<dbReference type="PANTHER" id="PTHR33877:SF2">
    <property type="entry name" value="OS07G0170200 PROTEIN"/>
    <property type="match status" value="1"/>
</dbReference>
<reference evidence="4" key="1">
    <citation type="journal article" date="2013" name="Proc. Natl. Acad. Sci. U.S.A.">
        <title>Genome structure and metabolic features in the red seaweed Chondrus crispus shed light on evolution of the Archaeplastida.</title>
        <authorList>
            <person name="Collen J."/>
            <person name="Porcel B."/>
            <person name="Carre W."/>
            <person name="Ball S.G."/>
            <person name="Chaparro C."/>
            <person name="Tonon T."/>
            <person name="Barbeyron T."/>
            <person name="Michel G."/>
            <person name="Noel B."/>
            <person name="Valentin K."/>
            <person name="Elias M."/>
            <person name="Artiguenave F."/>
            <person name="Arun A."/>
            <person name="Aury J.M."/>
            <person name="Barbosa-Neto J.F."/>
            <person name="Bothwell J.H."/>
            <person name="Bouget F.Y."/>
            <person name="Brillet L."/>
            <person name="Cabello-Hurtado F."/>
            <person name="Capella-Gutierrez S."/>
            <person name="Charrier B."/>
            <person name="Cladiere L."/>
            <person name="Cock J.M."/>
            <person name="Coelho S.M."/>
            <person name="Colleoni C."/>
            <person name="Czjzek M."/>
            <person name="Da Silva C."/>
            <person name="Delage L."/>
            <person name="Denoeud F."/>
            <person name="Deschamps P."/>
            <person name="Dittami S.M."/>
            <person name="Gabaldon T."/>
            <person name="Gachon C.M."/>
            <person name="Groisillier A."/>
            <person name="Herve C."/>
            <person name="Jabbari K."/>
            <person name="Katinka M."/>
            <person name="Kloareg B."/>
            <person name="Kowalczyk N."/>
            <person name="Labadie K."/>
            <person name="Leblanc C."/>
            <person name="Lopez P.J."/>
            <person name="McLachlan D.H."/>
            <person name="Meslet-Cladiere L."/>
            <person name="Moustafa A."/>
            <person name="Nehr Z."/>
            <person name="Nyvall Collen P."/>
            <person name="Panaud O."/>
            <person name="Partensky F."/>
            <person name="Poulain J."/>
            <person name="Rensing S.A."/>
            <person name="Rousvoal S."/>
            <person name="Samson G."/>
            <person name="Symeonidi A."/>
            <person name="Weissenbach J."/>
            <person name="Zambounis A."/>
            <person name="Wincker P."/>
            <person name="Boyen C."/>
        </authorList>
    </citation>
    <scope>NUCLEOTIDE SEQUENCE [LARGE SCALE GENOMIC DNA]</scope>
    <source>
        <strain evidence="4">cv. Stackhouse</strain>
    </source>
</reference>
<evidence type="ECO:0000259" key="2">
    <source>
        <dbReference type="SMART" id="SM00507"/>
    </source>
</evidence>
<dbReference type="Gramene" id="CDF38248">
    <property type="protein sequence ID" value="CDF38248"/>
    <property type="gene ID" value="CHC_T00000797001"/>
</dbReference>
<dbReference type="InterPro" id="IPR052892">
    <property type="entry name" value="NA-targeting_endonuclease"/>
</dbReference>
<dbReference type="PhylomeDB" id="R7QKE3"/>
<dbReference type="Pfam" id="PF14279">
    <property type="entry name" value="HNH_5"/>
    <property type="match status" value="1"/>
</dbReference>
<feature type="domain" description="HNH nuclease" evidence="2">
    <location>
        <begin position="167"/>
        <end position="219"/>
    </location>
</feature>
<dbReference type="GeneID" id="17325848"/>
<dbReference type="Gene3D" id="1.10.30.50">
    <property type="match status" value="1"/>
</dbReference>
<feature type="compositionally biased region" description="Basic residues" evidence="1">
    <location>
        <begin position="41"/>
        <end position="59"/>
    </location>
</feature>
<dbReference type="STRING" id="2769.R7QKE3"/>
<accession>R7QKE3</accession>
<dbReference type="AlphaFoldDB" id="R7QKE3"/>
<dbReference type="CDD" id="cd00085">
    <property type="entry name" value="HNHc"/>
    <property type="match status" value="1"/>
</dbReference>
<dbReference type="InterPro" id="IPR029471">
    <property type="entry name" value="HNH_5"/>
</dbReference>
<keyword evidence="4" id="KW-1185">Reference proteome</keyword>
<evidence type="ECO:0000256" key="1">
    <source>
        <dbReference type="SAM" id="MobiDB-lite"/>
    </source>
</evidence>